<dbReference type="InParanoid" id="K5VRM9"/>
<keyword evidence="8" id="KW-1185">Reference proteome</keyword>
<dbReference type="InterPro" id="IPR004853">
    <property type="entry name" value="Sugar_P_trans_dom"/>
</dbReference>
<feature type="transmembrane region" description="Helical" evidence="5">
    <location>
        <begin position="54"/>
        <end position="74"/>
    </location>
</feature>
<feature type="transmembrane region" description="Helical" evidence="5">
    <location>
        <begin position="244"/>
        <end position="262"/>
    </location>
</feature>
<dbReference type="KEGG" id="pco:PHACADRAFT_97800"/>
<accession>K5VRM9</accession>
<feature type="transmembrane region" description="Helical" evidence="5">
    <location>
        <begin position="153"/>
        <end position="173"/>
    </location>
</feature>
<keyword evidence="3 5" id="KW-1133">Transmembrane helix</keyword>
<name>K5VRM9_PHACS</name>
<dbReference type="GO" id="GO:0016020">
    <property type="term" value="C:membrane"/>
    <property type="evidence" value="ECO:0007669"/>
    <property type="project" value="UniProtKB-SubCell"/>
</dbReference>
<reference evidence="7 8" key="1">
    <citation type="journal article" date="2012" name="BMC Genomics">
        <title>Comparative genomics of the white-rot fungi, Phanerochaete carnosa and P. chrysosporium, to elucidate the genetic basis of the distinct wood types they colonize.</title>
        <authorList>
            <person name="Suzuki H."/>
            <person name="MacDonald J."/>
            <person name="Syed K."/>
            <person name="Salamov A."/>
            <person name="Hori C."/>
            <person name="Aerts A."/>
            <person name="Henrissat B."/>
            <person name="Wiebenga A."/>
            <person name="vanKuyk P.A."/>
            <person name="Barry K."/>
            <person name="Lindquist E."/>
            <person name="LaButti K."/>
            <person name="Lapidus A."/>
            <person name="Lucas S."/>
            <person name="Coutinho P."/>
            <person name="Gong Y."/>
            <person name="Samejima M."/>
            <person name="Mahadevan R."/>
            <person name="Abou-Zaid M."/>
            <person name="de Vries R.P."/>
            <person name="Igarashi K."/>
            <person name="Yadav J.S."/>
            <person name="Grigoriev I.V."/>
            <person name="Master E.R."/>
        </authorList>
    </citation>
    <scope>NUCLEOTIDE SEQUENCE [LARGE SCALE GENOMIC DNA]</scope>
    <source>
        <strain evidence="7 8">HHB-10118-sp</strain>
    </source>
</reference>
<dbReference type="STRING" id="650164.K5VRM9"/>
<protein>
    <recommendedName>
        <fullName evidence="6">Sugar phosphate transporter domain-containing protein</fullName>
    </recommendedName>
</protein>
<evidence type="ECO:0000256" key="3">
    <source>
        <dbReference type="ARBA" id="ARBA00022989"/>
    </source>
</evidence>
<dbReference type="InterPro" id="IPR037185">
    <property type="entry name" value="EmrE-like"/>
</dbReference>
<dbReference type="GeneID" id="18920988"/>
<evidence type="ECO:0000259" key="6">
    <source>
        <dbReference type="Pfam" id="PF03151"/>
    </source>
</evidence>
<dbReference type="PANTHER" id="PTHR11132">
    <property type="entry name" value="SOLUTE CARRIER FAMILY 35"/>
    <property type="match status" value="1"/>
</dbReference>
<evidence type="ECO:0000256" key="5">
    <source>
        <dbReference type="SAM" id="Phobius"/>
    </source>
</evidence>
<dbReference type="EMBL" id="JH930473">
    <property type="protein sequence ID" value="EKM54163.1"/>
    <property type="molecule type" value="Genomic_DNA"/>
</dbReference>
<evidence type="ECO:0000256" key="1">
    <source>
        <dbReference type="ARBA" id="ARBA00004141"/>
    </source>
</evidence>
<feature type="transmembrane region" description="Helical" evidence="5">
    <location>
        <begin position="179"/>
        <end position="198"/>
    </location>
</feature>
<feature type="domain" description="Sugar phosphate transporter" evidence="6">
    <location>
        <begin position="60"/>
        <end position="350"/>
    </location>
</feature>
<dbReference type="SUPFAM" id="SSF103481">
    <property type="entry name" value="Multidrug resistance efflux transporter EmrE"/>
    <property type="match status" value="1"/>
</dbReference>
<gene>
    <name evidence="7" type="ORF">PHACADRAFT_97800</name>
</gene>
<dbReference type="InterPro" id="IPR050186">
    <property type="entry name" value="TPT_transporter"/>
</dbReference>
<dbReference type="OrthoDB" id="18894at2759"/>
<evidence type="ECO:0000256" key="4">
    <source>
        <dbReference type="ARBA" id="ARBA00023136"/>
    </source>
</evidence>
<evidence type="ECO:0000313" key="7">
    <source>
        <dbReference type="EMBL" id="EKM54163.1"/>
    </source>
</evidence>
<dbReference type="FunCoup" id="K5VRM9">
    <property type="interactions" value="366"/>
</dbReference>
<dbReference type="RefSeq" id="XP_007396864.1">
    <property type="nucleotide sequence ID" value="XM_007396802.1"/>
</dbReference>
<keyword evidence="2 5" id="KW-0812">Transmembrane</keyword>
<feature type="transmembrane region" description="Helical" evidence="5">
    <location>
        <begin position="86"/>
        <end position="107"/>
    </location>
</feature>
<keyword evidence="4 5" id="KW-0472">Membrane</keyword>
<dbReference type="AlphaFoldDB" id="K5VRM9"/>
<proteinExistence type="predicted"/>
<evidence type="ECO:0000256" key="2">
    <source>
        <dbReference type="ARBA" id="ARBA00022692"/>
    </source>
</evidence>
<feature type="transmembrane region" description="Helical" evidence="5">
    <location>
        <begin position="205"/>
        <end position="224"/>
    </location>
</feature>
<sequence>MALDTPAHAHAALSADELDIPQPPPDDYHADTDQDGHVHLATLEEKKRRWWRNAFINTAFIASWYLFATVLSVYNKWMFSHDHFGFPFPLFVTMMHMYVQFVLAAALRTFWPRKFLSEHTPSRRDYATKIVPTGLATGLDIGLSNLSLKTITLSFYTMVKSSSLIFVLLFAFLFRLETFSLRLIGVIALIFAGVLLMVATETHFILGGFLLVLSGSALGGLRWALTQVLLKNKKLGVDNPVSTIFWLAPIMGVSLSVLSLILDRWLDLVGSRFFDSLGSTLRTCFFLTFPGVLAFCMILSEVSIIQRAGVLPMSIAGIAKEVSTITISAWFFGDELTPLNITGVAVTICGKCQSPRHDRIALFTYHKYRKSIDSPVPLDAHGNPVNNDSIGAEDAHHLHVIADEERQPLAASMEHDEQVSRTPSAHWLFTMS</sequence>
<evidence type="ECO:0000313" key="8">
    <source>
        <dbReference type="Proteomes" id="UP000008370"/>
    </source>
</evidence>
<dbReference type="Pfam" id="PF03151">
    <property type="entry name" value="TPT"/>
    <property type="match status" value="1"/>
</dbReference>
<comment type="subcellular location">
    <subcellularLocation>
        <location evidence="1">Membrane</location>
        <topology evidence="1">Multi-pass membrane protein</topology>
    </subcellularLocation>
</comment>
<feature type="transmembrane region" description="Helical" evidence="5">
    <location>
        <begin position="283"/>
        <end position="305"/>
    </location>
</feature>
<dbReference type="HOGENOM" id="CLU_022332_1_0_1"/>
<organism evidence="7 8">
    <name type="scientific">Phanerochaete carnosa (strain HHB-10118-sp)</name>
    <name type="common">White-rot fungus</name>
    <name type="synonym">Peniophora carnosa</name>
    <dbReference type="NCBI Taxonomy" id="650164"/>
    <lineage>
        <taxon>Eukaryota</taxon>
        <taxon>Fungi</taxon>
        <taxon>Dikarya</taxon>
        <taxon>Basidiomycota</taxon>
        <taxon>Agaricomycotina</taxon>
        <taxon>Agaricomycetes</taxon>
        <taxon>Polyporales</taxon>
        <taxon>Phanerochaetaceae</taxon>
        <taxon>Phanerochaete</taxon>
    </lineage>
</organism>
<dbReference type="Proteomes" id="UP000008370">
    <property type="component" value="Unassembled WGS sequence"/>
</dbReference>